<dbReference type="RefSeq" id="WP_188611706.1">
    <property type="nucleotide sequence ID" value="NZ_BMGG01000009.1"/>
</dbReference>
<name>A0A916UR94_9HYPH</name>
<keyword evidence="2" id="KW-1185">Reference proteome</keyword>
<dbReference type="Proteomes" id="UP000637002">
    <property type="component" value="Unassembled WGS sequence"/>
</dbReference>
<dbReference type="EMBL" id="BMGG01000009">
    <property type="protein sequence ID" value="GGC84421.1"/>
    <property type="molecule type" value="Genomic_DNA"/>
</dbReference>
<proteinExistence type="predicted"/>
<comment type="caution">
    <text evidence="1">The sequence shown here is derived from an EMBL/GenBank/DDBJ whole genome shotgun (WGS) entry which is preliminary data.</text>
</comment>
<evidence type="ECO:0000313" key="2">
    <source>
        <dbReference type="Proteomes" id="UP000637002"/>
    </source>
</evidence>
<sequence length="320" mass="35356">MATTFVITAAVLLAALLAAVVALDPYDTGRLALIEKGGIPDTGPRIANASRGRDPAFNAALIGNSRVQMVEPSRLDAATGLRFVTLMVPAIRPEEQLVLLRWFLRNHPRPAALVIGLDEWWCLASIKADKPFPFWLYAETSLGYVRGLLRFEALEQASRRLAYLGGRGARARPDGFWDYEQDYISVGATEPELHRRRLSAPPPSESANPANRFPGLEALDEALHGVPPTTAVVLTWSPVHHSYRPVPGSPADGTWRACRESAVRVADSRPRTAVLDWSTDRPESWDDDNFFDRSHYRRALGQRFADAIGRRVAALMQASP</sequence>
<organism evidence="1 2">
    <name type="scientific">Chelatococcus reniformis</name>
    <dbReference type="NCBI Taxonomy" id="1494448"/>
    <lineage>
        <taxon>Bacteria</taxon>
        <taxon>Pseudomonadati</taxon>
        <taxon>Pseudomonadota</taxon>
        <taxon>Alphaproteobacteria</taxon>
        <taxon>Hyphomicrobiales</taxon>
        <taxon>Chelatococcaceae</taxon>
        <taxon>Chelatococcus</taxon>
    </lineage>
</organism>
<dbReference type="AlphaFoldDB" id="A0A916UR94"/>
<reference evidence="1" key="2">
    <citation type="submission" date="2020-09" db="EMBL/GenBank/DDBJ databases">
        <authorList>
            <person name="Sun Q."/>
            <person name="Zhou Y."/>
        </authorList>
    </citation>
    <scope>NUCLEOTIDE SEQUENCE</scope>
    <source>
        <strain evidence="1">CGMCC 1.12919</strain>
    </source>
</reference>
<accession>A0A916UR94</accession>
<evidence type="ECO:0000313" key="1">
    <source>
        <dbReference type="EMBL" id="GGC84421.1"/>
    </source>
</evidence>
<protein>
    <submittedName>
        <fullName evidence="1">Uncharacterized protein</fullName>
    </submittedName>
</protein>
<reference evidence="1" key="1">
    <citation type="journal article" date="2014" name="Int. J. Syst. Evol. Microbiol.">
        <title>Complete genome sequence of Corynebacterium casei LMG S-19264T (=DSM 44701T), isolated from a smear-ripened cheese.</title>
        <authorList>
            <consortium name="US DOE Joint Genome Institute (JGI-PGF)"/>
            <person name="Walter F."/>
            <person name="Albersmeier A."/>
            <person name="Kalinowski J."/>
            <person name="Ruckert C."/>
        </authorList>
    </citation>
    <scope>NUCLEOTIDE SEQUENCE</scope>
    <source>
        <strain evidence="1">CGMCC 1.12919</strain>
    </source>
</reference>
<gene>
    <name evidence="1" type="ORF">GCM10010994_47920</name>
</gene>